<keyword evidence="3" id="KW-1185">Reference proteome</keyword>
<dbReference type="GeneID" id="70247187"/>
<accession>A0AAD4PX89</accession>
<feature type="compositionally biased region" description="Pro residues" evidence="1">
    <location>
        <begin position="332"/>
        <end position="341"/>
    </location>
</feature>
<evidence type="ECO:0000256" key="1">
    <source>
        <dbReference type="SAM" id="MobiDB-lite"/>
    </source>
</evidence>
<proteinExistence type="predicted"/>
<feature type="region of interest" description="Disordered" evidence="1">
    <location>
        <begin position="255"/>
        <end position="341"/>
    </location>
</feature>
<gene>
    <name evidence="2" type="ORF">BGW36DRAFT_385372</name>
</gene>
<feature type="region of interest" description="Disordered" evidence="1">
    <location>
        <begin position="213"/>
        <end position="232"/>
    </location>
</feature>
<protein>
    <submittedName>
        <fullName evidence="2">Uncharacterized protein</fullName>
    </submittedName>
</protein>
<feature type="compositionally biased region" description="Basic and acidic residues" evidence="1">
    <location>
        <begin position="213"/>
        <end position="229"/>
    </location>
</feature>
<sequence length="341" mass="38215">MTPDPIASELLPNSLNNQEHASEITPRSPVQEIIPSGLCMFIISHKSAADQRCNCPGFARNAALPGAYCSCGHQASYHSHQDDDGHMPPPPVAANTIPTSIDPLCTSPSHATLVHRIQHLESEHANDRKQWEKELRRERHSRQEDIRTLREAMHAFFRVIEKDIPRQFADVEDRIESLVDHHQRVREKIVSVDDFSMALDDRVMELEKVVSPSRFDDGGGEGERARQGDGDGLVMNDFRVPLSISNSHIRQNGGHVLNIKEEAPENDSTLRHKKRASHSSNPYNPMPGLSTGEPHHVPNQLQTLPKEPAAMKRKRSIQVERKSESGIRLTLPNPPPLLLSD</sequence>
<dbReference type="AlphaFoldDB" id="A0AAD4PX89"/>
<comment type="caution">
    <text evidence="2">The sequence shown here is derived from an EMBL/GenBank/DDBJ whole genome shotgun (WGS) entry which is preliminary data.</text>
</comment>
<reference evidence="2" key="1">
    <citation type="submission" date="2021-12" db="EMBL/GenBank/DDBJ databases">
        <title>Convergent genome expansion in fungi linked to evolution of root-endophyte symbiosis.</title>
        <authorList>
            <consortium name="DOE Joint Genome Institute"/>
            <person name="Ke Y.-H."/>
            <person name="Bonito G."/>
            <person name="Liao H.-L."/>
            <person name="Looney B."/>
            <person name="Rojas-Flechas A."/>
            <person name="Nash J."/>
            <person name="Hameed K."/>
            <person name="Schadt C."/>
            <person name="Martin F."/>
            <person name="Crous P.W."/>
            <person name="Miettinen O."/>
            <person name="Magnuson J.K."/>
            <person name="Labbe J."/>
            <person name="Jacobson D."/>
            <person name="Doktycz M.J."/>
            <person name="Veneault-Fourrey C."/>
            <person name="Kuo A."/>
            <person name="Mondo S."/>
            <person name="Calhoun S."/>
            <person name="Riley R."/>
            <person name="Ohm R."/>
            <person name="LaButti K."/>
            <person name="Andreopoulos B."/>
            <person name="Pangilinan J."/>
            <person name="Nolan M."/>
            <person name="Tritt A."/>
            <person name="Clum A."/>
            <person name="Lipzen A."/>
            <person name="Daum C."/>
            <person name="Barry K."/>
            <person name="Grigoriev I.V."/>
            <person name="Vilgalys R."/>
        </authorList>
    </citation>
    <scope>NUCLEOTIDE SEQUENCE</scope>
    <source>
        <strain evidence="2">PMI_201</strain>
    </source>
</reference>
<dbReference type="Proteomes" id="UP001201262">
    <property type="component" value="Unassembled WGS sequence"/>
</dbReference>
<dbReference type="RefSeq" id="XP_046068739.1">
    <property type="nucleotide sequence ID" value="XM_046216900.1"/>
</dbReference>
<evidence type="ECO:0000313" key="3">
    <source>
        <dbReference type="Proteomes" id="UP001201262"/>
    </source>
</evidence>
<name>A0AAD4PX89_9EURO</name>
<organism evidence="2 3">
    <name type="scientific">Talaromyces proteolyticus</name>
    <dbReference type="NCBI Taxonomy" id="1131652"/>
    <lineage>
        <taxon>Eukaryota</taxon>
        <taxon>Fungi</taxon>
        <taxon>Dikarya</taxon>
        <taxon>Ascomycota</taxon>
        <taxon>Pezizomycotina</taxon>
        <taxon>Eurotiomycetes</taxon>
        <taxon>Eurotiomycetidae</taxon>
        <taxon>Eurotiales</taxon>
        <taxon>Trichocomaceae</taxon>
        <taxon>Talaromyces</taxon>
        <taxon>Talaromyces sect. Bacilispori</taxon>
    </lineage>
</organism>
<dbReference type="EMBL" id="JAJTJA010000010">
    <property type="protein sequence ID" value="KAH8692866.1"/>
    <property type="molecule type" value="Genomic_DNA"/>
</dbReference>
<evidence type="ECO:0000313" key="2">
    <source>
        <dbReference type="EMBL" id="KAH8692866.1"/>
    </source>
</evidence>